<dbReference type="AlphaFoldDB" id="A0A232EF99"/>
<accession>A0A232EF99</accession>
<protein>
    <submittedName>
        <fullName evidence="1">Uncharacterized protein</fullName>
    </submittedName>
</protein>
<sequence length="97" mass="11773">MKPIVKTERSRPQSFMYLDSIGFISSQNNIPLIDHLSRHCSNKTIDLSINPLQLKTTYSTTLPDRDINDKYKFNRKYWWLAENPRTRDEIRRRRYRI</sequence>
<dbReference type="Proteomes" id="UP000215335">
    <property type="component" value="Unassembled WGS sequence"/>
</dbReference>
<reference evidence="1 2" key="1">
    <citation type="journal article" date="2017" name="Curr. Biol.">
        <title>The Evolution of Venom by Co-option of Single-Copy Genes.</title>
        <authorList>
            <person name="Martinson E.O."/>
            <person name="Mrinalini"/>
            <person name="Kelkar Y.D."/>
            <person name="Chang C.H."/>
            <person name="Werren J.H."/>
        </authorList>
    </citation>
    <scope>NUCLEOTIDE SEQUENCE [LARGE SCALE GENOMIC DNA]</scope>
    <source>
        <strain evidence="1 2">Alberta</strain>
        <tissue evidence="1">Whole body</tissue>
    </source>
</reference>
<comment type="caution">
    <text evidence="1">The sequence shown here is derived from an EMBL/GenBank/DDBJ whole genome shotgun (WGS) entry which is preliminary data.</text>
</comment>
<gene>
    <name evidence="1" type="ORF">TSAR_006389</name>
</gene>
<proteinExistence type="predicted"/>
<keyword evidence="2" id="KW-1185">Reference proteome</keyword>
<evidence type="ECO:0000313" key="1">
    <source>
        <dbReference type="EMBL" id="OXU17004.1"/>
    </source>
</evidence>
<name>A0A232EF99_9HYME</name>
<evidence type="ECO:0000313" key="2">
    <source>
        <dbReference type="Proteomes" id="UP000215335"/>
    </source>
</evidence>
<organism evidence="1 2">
    <name type="scientific">Trichomalopsis sarcophagae</name>
    <dbReference type="NCBI Taxonomy" id="543379"/>
    <lineage>
        <taxon>Eukaryota</taxon>
        <taxon>Metazoa</taxon>
        <taxon>Ecdysozoa</taxon>
        <taxon>Arthropoda</taxon>
        <taxon>Hexapoda</taxon>
        <taxon>Insecta</taxon>
        <taxon>Pterygota</taxon>
        <taxon>Neoptera</taxon>
        <taxon>Endopterygota</taxon>
        <taxon>Hymenoptera</taxon>
        <taxon>Apocrita</taxon>
        <taxon>Proctotrupomorpha</taxon>
        <taxon>Chalcidoidea</taxon>
        <taxon>Pteromalidae</taxon>
        <taxon>Pteromalinae</taxon>
        <taxon>Trichomalopsis</taxon>
    </lineage>
</organism>
<dbReference type="EMBL" id="NNAY01005097">
    <property type="protein sequence ID" value="OXU17004.1"/>
    <property type="molecule type" value="Genomic_DNA"/>
</dbReference>